<evidence type="ECO:0000259" key="7">
    <source>
        <dbReference type="Pfam" id="PF01915"/>
    </source>
</evidence>
<reference evidence="9 10" key="1">
    <citation type="submission" date="2017-10" db="EMBL/GenBank/DDBJ databases">
        <title>Massilia psychrophilum sp. nov., a novel purple-pigmented bacterium isolated from Tianshan glacier, Xinjiang Municipality, China.</title>
        <authorList>
            <person name="Wang H."/>
        </authorList>
    </citation>
    <scope>NUCLEOTIDE SEQUENCE [LARGE SCALE GENOMIC DNA]</scope>
    <source>
        <strain evidence="9 10">JCM 30074</strain>
    </source>
</reference>
<keyword evidence="3 4" id="KW-0326">Glycosidase</keyword>
<dbReference type="OrthoDB" id="9781691at2"/>
<dbReference type="PROSITE" id="PS00775">
    <property type="entry name" value="GLYCOSYL_HYDROL_F3"/>
    <property type="match status" value="1"/>
</dbReference>
<evidence type="ECO:0000256" key="3">
    <source>
        <dbReference type="ARBA" id="ARBA00023295"/>
    </source>
</evidence>
<dbReference type="InterPro" id="IPR036881">
    <property type="entry name" value="Glyco_hydro_3_C_sf"/>
</dbReference>
<dbReference type="SUPFAM" id="SSF51445">
    <property type="entry name" value="(Trans)glycosidases"/>
    <property type="match status" value="1"/>
</dbReference>
<dbReference type="InterPro" id="IPR019800">
    <property type="entry name" value="Glyco_hydro_3_AS"/>
</dbReference>
<dbReference type="AlphaFoldDB" id="A0A2G8TD23"/>
<evidence type="ECO:0000259" key="6">
    <source>
        <dbReference type="Pfam" id="PF00933"/>
    </source>
</evidence>
<dbReference type="Pfam" id="PF01915">
    <property type="entry name" value="Glyco_hydro_3_C"/>
    <property type="match status" value="1"/>
</dbReference>
<feature type="chain" id="PRO_5013668127" evidence="5">
    <location>
        <begin position="25"/>
        <end position="846"/>
    </location>
</feature>
<feature type="domain" description="Glycoside hydrolase family 3 C-terminal" evidence="7">
    <location>
        <begin position="417"/>
        <end position="636"/>
    </location>
</feature>
<evidence type="ECO:0000256" key="4">
    <source>
        <dbReference type="RuleBase" id="RU361161"/>
    </source>
</evidence>
<comment type="similarity">
    <text evidence="1 4">Belongs to the glycosyl hydrolase 3 family.</text>
</comment>
<evidence type="ECO:0000313" key="9">
    <source>
        <dbReference type="EMBL" id="PIL43558.1"/>
    </source>
</evidence>
<dbReference type="PANTHER" id="PTHR30620:SF77">
    <property type="entry name" value="LYSOSOMAL BETA GLUCOSIDASE-LIKE"/>
    <property type="match status" value="1"/>
</dbReference>
<dbReference type="Gene3D" id="2.60.120.430">
    <property type="entry name" value="Galactose-binding lectin"/>
    <property type="match status" value="1"/>
</dbReference>
<dbReference type="InterPro" id="IPR002772">
    <property type="entry name" value="Glyco_hydro_3_C"/>
</dbReference>
<dbReference type="Pfam" id="PF00933">
    <property type="entry name" value="Glyco_hydro_3"/>
    <property type="match status" value="1"/>
</dbReference>
<evidence type="ECO:0000256" key="5">
    <source>
        <dbReference type="SAM" id="SignalP"/>
    </source>
</evidence>
<dbReference type="Proteomes" id="UP000230390">
    <property type="component" value="Unassembled WGS sequence"/>
</dbReference>
<name>A0A2G8TD23_9BURK</name>
<dbReference type="PRINTS" id="PR00133">
    <property type="entry name" value="GLHYDRLASE3"/>
</dbReference>
<evidence type="ECO:0000259" key="8">
    <source>
        <dbReference type="Pfam" id="PF18559"/>
    </source>
</evidence>
<accession>A0A2G8TD23</accession>
<dbReference type="RefSeq" id="WP_099791006.1">
    <property type="nucleotide sequence ID" value="NZ_JBHLYV010000019.1"/>
</dbReference>
<dbReference type="Gene3D" id="3.20.20.300">
    <property type="entry name" value="Glycoside hydrolase, family 3, N-terminal domain"/>
    <property type="match status" value="1"/>
</dbReference>
<dbReference type="PANTHER" id="PTHR30620">
    <property type="entry name" value="PERIPLASMIC BETA-GLUCOSIDASE-RELATED"/>
    <property type="match status" value="1"/>
</dbReference>
<feature type="domain" description="ExoP galactose-binding-like" evidence="8">
    <location>
        <begin position="695"/>
        <end position="828"/>
    </location>
</feature>
<gene>
    <name evidence="9" type="ORF">CR105_18825</name>
</gene>
<evidence type="ECO:0000256" key="1">
    <source>
        <dbReference type="ARBA" id="ARBA00005336"/>
    </source>
</evidence>
<keyword evidence="10" id="KW-1185">Reference proteome</keyword>
<feature type="domain" description="Glycoside hydrolase family 3 N-terminal" evidence="6">
    <location>
        <begin position="55"/>
        <end position="380"/>
    </location>
</feature>
<dbReference type="GO" id="GO:0008422">
    <property type="term" value="F:beta-glucosidase activity"/>
    <property type="evidence" value="ECO:0007669"/>
    <property type="project" value="TreeGrafter"/>
</dbReference>
<dbReference type="SUPFAM" id="SSF52279">
    <property type="entry name" value="Beta-D-glucan exohydrolase, C-terminal domain"/>
    <property type="match status" value="1"/>
</dbReference>
<organism evidence="9 10">
    <name type="scientific">Massilia eurypsychrophila</name>
    <dbReference type="NCBI Taxonomy" id="1485217"/>
    <lineage>
        <taxon>Bacteria</taxon>
        <taxon>Pseudomonadati</taxon>
        <taxon>Pseudomonadota</taxon>
        <taxon>Betaproteobacteria</taxon>
        <taxon>Burkholderiales</taxon>
        <taxon>Oxalobacteraceae</taxon>
        <taxon>Telluria group</taxon>
        <taxon>Massilia</taxon>
    </lineage>
</organism>
<evidence type="ECO:0000313" key="10">
    <source>
        <dbReference type="Proteomes" id="UP000230390"/>
    </source>
</evidence>
<proteinExistence type="inferred from homology"/>
<dbReference type="InterPro" id="IPR036962">
    <property type="entry name" value="Glyco_hydro_3_N_sf"/>
</dbReference>
<dbReference type="InterPro" id="IPR051915">
    <property type="entry name" value="Cellulose_Degrad_GH3"/>
</dbReference>
<dbReference type="Pfam" id="PF18559">
    <property type="entry name" value="Exop_C"/>
    <property type="match status" value="1"/>
</dbReference>
<comment type="caution">
    <text evidence="9">The sequence shown here is derived from an EMBL/GenBank/DDBJ whole genome shotgun (WGS) entry which is preliminary data.</text>
</comment>
<keyword evidence="2 4" id="KW-0378">Hydrolase</keyword>
<dbReference type="InterPro" id="IPR001764">
    <property type="entry name" value="Glyco_hydro_3_N"/>
</dbReference>
<dbReference type="InterPro" id="IPR017853">
    <property type="entry name" value="GH"/>
</dbReference>
<sequence>MNIQLRPLALACALAAMTASLAHAAPTAAWPVASSPIARDAAIEARVASILAGMTLAQKVGQMTQPEIKNATPDDVRRYYLGSVLNGGGSWPNNDKHATAAAWLALADRYHDASMATDMAVKVPVVWGIDAIHGNSNVYGATLFPHNIGLGAARDRRLVQQIGAATARAVRATGIAWVFGPTIAVVRDDRWGRTYESFSEDAALVRSYAGPYVAGLQGKLGSADGVIATAKHFIGDGGTDQGKDRGVTRIDAAQMSAVHAQGYGAALGAGAQTVMASFNSWHDAAAGVDYGKIHGSRALLTDLLKTKMGFDGIVVSDWNGIGEVPGCRDDSCPQAINAGMDMVMVPDAWKAFIANTIAQVERGEIPMARIDDAVTRILRVKLRAGLFGKRPSDNPYAGKDAALQDRALARRAVRQSLVLLKNEAKGSALPIAAGKKILVVGKSADSLPNQTGGWSLTWQGSDNVNADFPHADTILAGIRQAAGAANVTYSLDGRDSDGKALDVRQFDAVVAVIGERPYAEGDGDIGPAGTLRHSSRYPEDLALLQAVSGKGKPVVTVFVAGRPLFVNDLLNLSDVFVAAWLPGTEGGGVADLLVAGRKRVDFSGKLSFSWPRAACQTSLNLGDANYAPLFAYGYGLRAAARSRLGQLDAAYPAGGCGVSNSLPIHGQADRASFPLQVRAGGVATLLGADLNAIISVPGLTVKTAQINTQQDARMATWSGPAAFEARGTRPMVLPKSVLEGGVLRFDTIVGSAPAAGVKVTVGMLCNGNACGASLPATALFAGLAGKGKQTVKIPLACFTAAGADLAAIDAPFAVSADGPFAASFANIEVLGGAAGAADTVPCGALR</sequence>
<keyword evidence="5" id="KW-0732">Signal</keyword>
<protein>
    <submittedName>
        <fullName evidence="9">Beta-glucosidase</fullName>
    </submittedName>
</protein>
<dbReference type="InterPro" id="IPR041443">
    <property type="entry name" value="Exop_C"/>
</dbReference>
<evidence type="ECO:0000256" key="2">
    <source>
        <dbReference type="ARBA" id="ARBA00022801"/>
    </source>
</evidence>
<dbReference type="GO" id="GO:0009251">
    <property type="term" value="P:glucan catabolic process"/>
    <property type="evidence" value="ECO:0007669"/>
    <property type="project" value="TreeGrafter"/>
</dbReference>
<dbReference type="EMBL" id="PDOC01000013">
    <property type="protein sequence ID" value="PIL43558.1"/>
    <property type="molecule type" value="Genomic_DNA"/>
</dbReference>
<dbReference type="Gene3D" id="3.40.50.1700">
    <property type="entry name" value="Glycoside hydrolase family 3 C-terminal domain"/>
    <property type="match status" value="1"/>
</dbReference>
<feature type="signal peptide" evidence="5">
    <location>
        <begin position="1"/>
        <end position="24"/>
    </location>
</feature>